<evidence type="ECO:0000313" key="3">
    <source>
        <dbReference type="Proteomes" id="UP000219048"/>
    </source>
</evidence>
<dbReference type="RefSeq" id="WP_097046358.1">
    <property type="nucleotide sequence ID" value="NZ_OBEH01000004.1"/>
</dbReference>
<dbReference type="OrthoDB" id="20930at2"/>
<evidence type="ECO:0000313" key="2">
    <source>
        <dbReference type="EMBL" id="SNZ00899.1"/>
    </source>
</evidence>
<evidence type="ECO:0000259" key="1">
    <source>
        <dbReference type="Pfam" id="PF13649"/>
    </source>
</evidence>
<reference evidence="3" key="1">
    <citation type="submission" date="2017-09" db="EMBL/GenBank/DDBJ databases">
        <authorList>
            <person name="Varghese N."/>
            <person name="Submissions S."/>
        </authorList>
    </citation>
    <scope>NUCLEOTIDE SEQUENCE [LARGE SCALE GENOMIC DNA]</scope>
    <source>
        <strain evidence="3">DSM 25885</strain>
    </source>
</reference>
<dbReference type="GO" id="GO:0008168">
    <property type="term" value="F:methyltransferase activity"/>
    <property type="evidence" value="ECO:0007669"/>
    <property type="project" value="UniProtKB-KW"/>
</dbReference>
<organism evidence="2 3">
    <name type="scientific">Flagellimonas pacifica</name>
    <dbReference type="NCBI Taxonomy" id="1247520"/>
    <lineage>
        <taxon>Bacteria</taxon>
        <taxon>Pseudomonadati</taxon>
        <taxon>Bacteroidota</taxon>
        <taxon>Flavobacteriia</taxon>
        <taxon>Flavobacteriales</taxon>
        <taxon>Flavobacteriaceae</taxon>
        <taxon>Flagellimonas</taxon>
    </lineage>
</organism>
<sequence length="221" mass="24962">MTSPKKTKKPWATKAAMEQIYEAKLWGDNDSDFYSGDGSHHPELVEPYVDALQAFLKSFENPLTVCDLGCGDFNIGKELVVHAKKYIAVDIVEDLINFNREKFRIPNLEFHCLDIAKDDLPIADCAILRQVLQHLSNSEIKNIVDKLYDFKYVVLTEHLPQGDFVSNINIIAGQGTRLKKQSGVDLCEAPFHLKVKEAKRLLSINSPNHGGQLVTTLFKMF</sequence>
<dbReference type="CDD" id="cd02440">
    <property type="entry name" value="AdoMet_MTases"/>
    <property type="match status" value="1"/>
</dbReference>
<dbReference type="GO" id="GO:0032259">
    <property type="term" value="P:methylation"/>
    <property type="evidence" value="ECO:0007669"/>
    <property type="project" value="UniProtKB-KW"/>
</dbReference>
<dbReference type="EMBL" id="OBEH01000004">
    <property type="protein sequence ID" value="SNZ00899.1"/>
    <property type="molecule type" value="Genomic_DNA"/>
</dbReference>
<protein>
    <submittedName>
        <fullName evidence="2">Methyltransferase domain-containing protein</fullName>
    </submittedName>
</protein>
<feature type="domain" description="Methyltransferase" evidence="1">
    <location>
        <begin position="65"/>
        <end position="148"/>
    </location>
</feature>
<proteinExistence type="predicted"/>
<dbReference type="Pfam" id="PF13649">
    <property type="entry name" value="Methyltransf_25"/>
    <property type="match status" value="1"/>
</dbReference>
<dbReference type="SUPFAM" id="SSF53335">
    <property type="entry name" value="S-adenosyl-L-methionine-dependent methyltransferases"/>
    <property type="match status" value="1"/>
</dbReference>
<dbReference type="InterPro" id="IPR029063">
    <property type="entry name" value="SAM-dependent_MTases_sf"/>
</dbReference>
<dbReference type="Gene3D" id="3.40.50.150">
    <property type="entry name" value="Vaccinia Virus protein VP39"/>
    <property type="match status" value="1"/>
</dbReference>
<keyword evidence="2" id="KW-0808">Transferase</keyword>
<dbReference type="AlphaFoldDB" id="A0A285MUM8"/>
<keyword evidence="2" id="KW-0489">Methyltransferase</keyword>
<keyword evidence="3" id="KW-1185">Reference proteome</keyword>
<gene>
    <name evidence="2" type="ORF">SAMN06265377_2726</name>
</gene>
<dbReference type="Proteomes" id="UP000219048">
    <property type="component" value="Unassembled WGS sequence"/>
</dbReference>
<name>A0A285MUM8_9FLAO</name>
<dbReference type="InterPro" id="IPR041698">
    <property type="entry name" value="Methyltransf_25"/>
</dbReference>
<accession>A0A285MUM8</accession>